<dbReference type="AlphaFoldDB" id="A0A0D2D4K9"/>
<proteinExistence type="predicted"/>
<dbReference type="Proteomes" id="UP000054466">
    <property type="component" value="Unassembled WGS sequence"/>
</dbReference>
<dbReference type="OrthoDB" id="4150178at2759"/>
<protein>
    <submittedName>
        <fullName evidence="2">Uncharacterized protein</fullName>
    </submittedName>
</protein>
<dbReference type="EMBL" id="KN847042">
    <property type="protein sequence ID" value="KIW30619.1"/>
    <property type="molecule type" value="Genomic_DNA"/>
</dbReference>
<evidence type="ECO:0000313" key="2">
    <source>
        <dbReference type="EMBL" id="KIW30619.1"/>
    </source>
</evidence>
<organism evidence="2 3">
    <name type="scientific">Cladophialophora immunda</name>
    <dbReference type="NCBI Taxonomy" id="569365"/>
    <lineage>
        <taxon>Eukaryota</taxon>
        <taxon>Fungi</taxon>
        <taxon>Dikarya</taxon>
        <taxon>Ascomycota</taxon>
        <taxon>Pezizomycotina</taxon>
        <taxon>Eurotiomycetes</taxon>
        <taxon>Chaetothyriomycetidae</taxon>
        <taxon>Chaetothyriales</taxon>
        <taxon>Herpotrichiellaceae</taxon>
        <taxon>Cladophialophora</taxon>
    </lineage>
</organism>
<reference evidence="2 3" key="1">
    <citation type="submission" date="2015-01" db="EMBL/GenBank/DDBJ databases">
        <title>The Genome Sequence of Cladophialophora immunda CBS83496.</title>
        <authorList>
            <consortium name="The Broad Institute Genomics Platform"/>
            <person name="Cuomo C."/>
            <person name="de Hoog S."/>
            <person name="Gorbushina A."/>
            <person name="Stielow B."/>
            <person name="Teixiera M."/>
            <person name="Abouelleil A."/>
            <person name="Chapman S.B."/>
            <person name="Priest M."/>
            <person name="Young S.K."/>
            <person name="Wortman J."/>
            <person name="Nusbaum C."/>
            <person name="Birren B."/>
        </authorList>
    </citation>
    <scope>NUCLEOTIDE SEQUENCE [LARGE SCALE GENOMIC DNA]</scope>
    <source>
        <strain evidence="2 3">CBS 83496</strain>
    </source>
</reference>
<name>A0A0D2D4K9_9EURO</name>
<gene>
    <name evidence="2" type="ORF">PV07_06352</name>
</gene>
<accession>A0A0D2D4K9</accession>
<feature type="region of interest" description="Disordered" evidence="1">
    <location>
        <begin position="1"/>
        <end position="73"/>
    </location>
</feature>
<dbReference type="RefSeq" id="XP_016250835.1">
    <property type="nucleotide sequence ID" value="XM_016393316.1"/>
</dbReference>
<evidence type="ECO:0000313" key="3">
    <source>
        <dbReference type="Proteomes" id="UP000054466"/>
    </source>
</evidence>
<sequence length="330" mass="37531">MAVEQETIAQALAADLAPGDMDKNTSSSSDCGPLTQDRPRHLDRERLDKGETPSSEQSAPGKTSRKKDGTMMPPLVAPATVEEQDLSTVTNEFMNPNATKIPKESILAMFSDEDTWKNLSTAARENSRLHRRSVMAQILYLSCLKNSVLPELLHRGNLLVQGTFPFSAMSQDIIDNQYAWIAWAVALDETIANALKQINWLDLLEGEYVSVDPLWINFWRLHEEDEREKAHRPCSEQVTPQSPTPPELEKIYVDLAGHNRRRLFLQLKMMQGRAWVARLFEQVPPWIEWEEVVREMMSAQISGQFQGNDWAGGQESGFVEEMEDEEEFEL</sequence>
<dbReference type="VEuPathDB" id="FungiDB:PV07_06352"/>
<feature type="compositionally biased region" description="Polar residues" evidence="1">
    <location>
        <begin position="52"/>
        <end position="61"/>
    </location>
</feature>
<evidence type="ECO:0000256" key="1">
    <source>
        <dbReference type="SAM" id="MobiDB-lite"/>
    </source>
</evidence>
<dbReference type="HOGENOM" id="CLU_070110_0_0_1"/>
<feature type="compositionally biased region" description="Basic and acidic residues" evidence="1">
    <location>
        <begin position="37"/>
        <end position="51"/>
    </location>
</feature>
<keyword evidence="3" id="KW-1185">Reference proteome</keyword>
<dbReference type="GeneID" id="27345546"/>